<accession>A0ABV0XIZ4</accession>
<evidence type="ECO:0000313" key="1">
    <source>
        <dbReference type="EMBL" id="MEQ2281401.1"/>
    </source>
</evidence>
<reference evidence="1 2" key="1">
    <citation type="submission" date="2021-06" db="EMBL/GenBank/DDBJ databases">
        <authorList>
            <person name="Palmer J.M."/>
        </authorList>
    </citation>
    <scope>NUCLEOTIDE SEQUENCE [LARGE SCALE GENOMIC DNA]</scope>
    <source>
        <strain evidence="1 2">AS_MEX2019</strain>
        <tissue evidence="1">Muscle</tissue>
    </source>
</reference>
<comment type="caution">
    <text evidence="1">The sequence shown here is derived from an EMBL/GenBank/DDBJ whole genome shotgun (WGS) entry which is preliminary data.</text>
</comment>
<dbReference type="EMBL" id="JAHRIP010003498">
    <property type="protein sequence ID" value="MEQ2281401.1"/>
    <property type="molecule type" value="Genomic_DNA"/>
</dbReference>
<proteinExistence type="predicted"/>
<gene>
    <name evidence="1" type="ORF">AMECASPLE_029950</name>
</gene>
<keyword evidence="2" id="KW-1185">Reference proteome</keyword>
<name>A0ABV0XIZ4_9TELE</name>
<dbReference type="Proteomes" id="UP001469553">
    <property type="component" value="Unassembled WGS sequence"/>
</dbReference>
<protein>
    <submittedName>
        <fullName evidence="1">Uncharacterized protein</fullName>
    </submittedName>
</protein>
<sequence>MIIWLPWIQSEKFMSFCQKKTSARWATPDRSFSKAVWNEKDLWEDLHPEKRTQLQKGETYNGREGSLTGDLNKSQMMALLMTFSDLNISLCPC</sequence>
<organism evidence="1 2">
    <name type="scientific">Ameca splendens</name>
    <dbReference type="NCBI Taxonomy" id="208324"/>
    <lineage>
        <taxon>Eukaryota</taxon>
        <taxon>Metazoa</taxon>
        <taxon>Chordata</taxon>
        <taxon>Craniata</taxon>
        <taxon>Vertebrata</taxon>
        <taxon>Euteleostomi</taxon>
        <taxon>Actinopterygii</taxon>
        <taxon>Neopterygii</taxon>
        <taxon>Teleostei</taxon>
        <taxon>Neoteleostei</taxon>
        <taxon>Acanthomorphata</taxon>
        <taxon>Ovalentaria</taxon>
        <taxon>Atherinomorphae</taxon>
        <taxon>Cyprinodontiformes</taxon>
        <taxon>Goodeidae</taxon>
        <taxon>Ameca</taxon>
    </lineage>
</organism>
<evidence type="ECO:0000313" key="2">
    <source>
        <dbReference type="Proteomes" id="UP001469553"/>
    </source>
</evidence>